<comment type="caution">
    <text evidence="2">The sequence shown here is derived from an EMBL/GenBank/DDBJ whole genome shotgun (WGS) entry which is preliminary data.</text>
</comment>
<dbReference type="STRING" id="322095.HMPREF3185_00107"/>
<organism evidence="2 3">
    <name type="scientific">Porphyromonas somerae</name>
    <dbReference type="NCBI Taxonomy" id="322095"/>
    <lineage>
        <taxon>Bacteria</taxon>
        <taxon>Pseudomonadati</taxon>
        <taxon>Bacteroidota</taxon>
        <taxon>Bacteroidia</taxon>
        <taxon>Bacteroidales</taxon>
        <taxon>Porphyromonadaceae</taxon>
        <taxon>Porphyromonas</taxon>
    </lineage>
</organism>
<dbReference type="RefSeq" id="WP_060934749.1">
    <property type="nucleotide sequence ID" value="NZ_KQ960410.1"/>
</dbReference>
<dbReference type="AlphaFoldDB" id="A0A134BF12"/>
<evidence type="ECO:0000313" key="3">
    <source>
        <dbReference type="Proteomes" id="UP000070224"/>
    </source>
</evidence>
<dbReference type="PATRIC" id="fig|322095.3.peg.108"/>
<dbReference type="OrthoDB" id="1550938at2"/>
<name>A0A134BF12_9PORP</name>
<feature type="domain" description="Transcriptional regulator AbiEi antitoxin N-terminal" evidence="1">
    <location>
        <begin position="6"/>
        <end position="97"/>
    </location>
</feature>
<dbReference type="Pfam" id="PF11459">
    <property type="entry name" value="AbiEi_3"/>
    <property type="match status" value="1"/>
</dbReference>
<evidence type="ECO:0000313" key="2">
    <source>
        <dbReference type="EMBL" id="KXB78537.1"/>
    </source>
</evidence>
<protein>
    <recommendedName>
        <fullName evidence="1">Transcriptional regulator AbiEi antitoxin N-terminal domain-containing protein</fullName>
    </recommendedName>
</protein>
<evidence type="ECO:0000259" key="1">
    <source>
        <dbReference type="Pfam" id="PF17194"/>
    </source>
</evidence>
<dbReference type="InterPro" id="IPR021561">
    <property type="entry name" value="AbiEi_3"/>
</dbReference>
<dbReference type="Proteomes" id="UP000070224">
    <property type="component" value="Unassembled WGS sequence"/>
</dbReference>
<dbReference type="Pfam" id="PF17194">
    <property type="entry name" value="AbiEi_3_N"/>
    <property type="match status" value="1"/>
</dbReference>
<dbReference type="EMBL" id="LSDK01000012">
    <property type="protein sequence ID" value="KXB78537.1"/>
    <property type="molecule type" value="Genomic_DNA"/>
</dbReference>
<sequence length="254" mass="29616">MGVYREAKINQLLQLAQKGGLFFSSWLHDQGYSPQLLMRYRKSGWLSALSKGVFYRKGESLSALGALASYQSQVSFDLYVAAHSALELWGFNHYVPMGKPVLMVGMRQRSVPLWLKSSLFDRDFRPFHSSILQSVRLASFQYQDWLLQVSIPEQAFIECLYLAPKLYDYVDLFYIMEQLTVLRADVLQLLLEEVKHYRVRRLFLYMAEKAGHAWFDDLDVSRIDIGSHKHQLVKDGAYVAKYKMTIPKELYNYE</sequence>
<gene>
    <name evidence="2" type="ORF">HMPREF3185_00107</name>
</gene>
<accession>A0A134BF12</accession>
<dbReference type="InterPro" id="IPR033455">
    <property type="entry name" value="AbiEi_3_N"/>
</dbReference>
<keyword evidence="3" id="KW-1185">Reference proteome</keyword>
<proteinExistence type="predicted"/>
<reference evidence="3" key="1">
    <citation type="submission" date="2016-01" db="EMBL/GenBank/DDBJ databases">
        <authorList>
            <person name="Mitreva M."/>
            <person name="Pepin K.H."/>
            <person name="Mihindukulasuriya K.A."/>
            <person name="Fulton R."/>
            <person name="Fronick C."/>
            <person name="O'Laughlin M."/>
            <person name="Miner T."/>
            <person name="Herter B."/>
            <person name="Rosa B.A."/>
            <person name="Cordes M."/>
            <person name="Tomlinson C."/>
            <person name="Wollam A."/>
            <person name="Palsikar V.B."/>
            <person name="Mardis E.R."/>
            <person name="Wilson R.K."/>
        </authorList>
    </citation>
    <scope>NUCLEOTIDE SEQUENCE [LARGE SCALE GENOMIC DNA]</scope>
    <source>
        <strain evidence="3">KA00683</strain>
    </source>
</reference>